<accession>A0A0C3GNW5</accession>
<dbReference type="EMBL" id="KN832881">
    <property type="protein sequence ID" value="KIM97735.1"/>
    <property type="molecule type" value="Genomic_DNA"/>
</dbReference>
<evidence type="ECO:0000313" key="2">
    <source>
        <dbReference type="EMBL" id="KIM97735.1"/>
    </source>
</evidence>
<keyword evidence="3" id="KW-1185">Reference proteome</keyword>
<dbReference type="Proteomes" id="UP000054321">
    <property type="component" value="Unassembled WGS sequence"/>
</dbReference>
<dbReference type="InParanoid" id="A0A0C3GNW5"/>
<reference evidence="2 3" key="1">
    <citation type="submission" date="2014-04" db="EMBL/GenBank/DDBJ databases">
        <authorList>
            <consortium name="DOE Joint Genome Institute"/>
            <person name="Kuo A."/>
            <person name="Martino E."/>
            <person name="Perotto S."/>
            <person name="Kohler A."/>
            <person name="Nagy L.G."/>
            <person name="Floudas D."/>
            <person name="Copeland A."/>
            <person name="Barry K.W."/>
            <person name="Cichocki N."/>
            <person name="Veneault-Fourrey C."/>
            <person name="LaButti K."/>
            <person name="Lindquist E.A."/>
            <person name="Lipzen A."/>
            <person name="Lundell T."/>
            <person name="Morin E."/>
            <person name="Murat C."/>
            <person name="Sun H."/>
            <person name="Tunlid A."/>
            <person name="Henrissat B."/>
            <person name="Grigoriev I.V."/>
            <person name="Hibbett D.S."/>
            <person name="Martin F."/>
            <person name="Nordberg H.P."/>
            <person name="Cantor M.N."/>
            <person name="Hua S.X."/>
        </authorList>
    </citation>
    <scope>NUCLEOTIDE SEQUENCE [LARGE SCALE GENOMIC DNA]</scope>
    <source>
        <strain evidence="2 3">Zn</strain>
    </source>
</reference>
<dbReference type="AlphaFoldDB" id="A0A0C3GNW5"/>
<reference evidence="3" key="2">
    <citation type="submission" date="2015-01" db="EMBL/GenBank/DDBJ databases">
        <title>Evolutionary Origins and Diversification of the Mycorrhizal Mutualists.</title>
        <authorList>
            <consortium name="DOE Joint Genome Institute"/>
            <consortium name="Mycorrhizal Genomics Consortium"/>
            <person name="Kohler A."/>
            <person name="Kuo A."/>
            <person name="Nagy L.G."/>
            <person name="Floudas D."/>
            <person name="Copeland A."/>
            <person name="Barry K.W."/>
            <person name="Cichocki N."/>
            <person name="Veneault-Fourrey C."/>
            <person name="LaButti K."/>
            <person name="Lindquist E.A."/>
            <person name="Lipzen A."/>
            <person name="Lundell T."/>
            <person name="Morin E."/>
            <person name="Murat C."/>
            <person name="Riley R."/>
            <person name="Ohm R."/>
            <person name="Sun H."/>
            <person name="Tunlid A."/>
            <person name="Henrissat B."/>
            <person name="Grigoriev I.V."/>
            <person name="Hibbett D.S."/>
            <person name="Martin F."/>
        </authorList>
    </citation>
    <scope>NUCLEOTIDE SEQUENCE [LARGE SCALE GENOMIC DNA]</scope>
    <source>
        <strain evidence="3">Zn</strain>
    </source>
</reference>
<evidence type="ECO:0000313" key="3">
    <source>
        <dbReference type="Proteomes" id="UP000054321"/>
    </source>
</evidence>
<sequence>MSGLPTLDFGRPTIFFDSHPEEQDSYLSSYWTSLKTTMQIAFTGKVPKFHEPGKLRVIWWTREGNEGMKDYELHQYALVRENFDVLLAMPEVRRVVIMGYSGQNPYMVGDRGANPWAEKFGRDWAQLKKERKRAAAGGSGMKSEKKEEVEERSRERMDASKEGRVGKVVDIDKIIEENDRAEEEARRREEERIAHENEGLLSGEMV</sequence>
<feature type="compositionally biased region" description="Basic and acidic residues" evidence="1">
    <location>
        <begin position="142"/>
        <end position="163"/>
    </location>
</feature>
<name>A0A0C3GNW5_OIDMZ</name>
<feature type="region of interest" description="Disordered" evidence="1">
    <location>
        <begin position="131"/>
        <end position="163"/>
    </location>
</feature>
<gene>
    <name evidence="2" type="ORF">OIDMADRAFT_31666</name>
</gene>
<protein>
    <submittedName>
        <fullName evidence="2">Uncharacterized protein</fullName>
    </submittedName>
</protein>
<proteinExistence type="predicted"/>
<evidence type="ECO:0000256" key="1">
    <source>
        <dbReference type="SAM" id="MobiDB-lite"/>
    </source>
</evidence>
<dbReference type="OrthoDB" id="3589080at2759"/>
<dbReference type="HOGENOM" id="CLU_123422_0_0_1"/>
<feature type="compositionally biased region" description="Basic and acidic residues" evidence="1">
    <location>
        <begin position="179"/>
        <end position="198"/>
    </location>
</feature>
<feature type="region of interest" description="Disordered" evidence="1">
    <location>
        <begin position="179"/>
        <end position="206"/>
    </location>
</feature>
<organism evidence="2 3">
    <name type="scientific">Oidiodendron maius (strain Zn)</name>
    <dbReference type="NCBI Taxonomy" id="913774"/>
    <lineage>
        <taxon>Eukaryota</taxon>
        <taxon>Fungi</taxon>
        <taxon>Dikarya</taxon>
        <taxon>Ascomycota</taxon>
        <taxon>Pezizomycotina</taxon>
        <taxon>Leotiomycetes</taxon>
        <taxon>Leotiomycetes incertae sedis</taxon>
        <taxon>Myxotrichaceae</taxon>
        <taxon>Oidiodendron</taxon>
    </lineage>
</organism>